<evidence type="ECO:0000313" key="3">
    <source>
        <dbReference type="EMBL" id="SOC52354.1"/>
    </source>
</evidence>
<dbReference type="GO" id="GO:0004518">
    <property type="term" value="F:nuclease activity"/>
    <property type="evidence" value="ECO:0007669"/>
    <property type="project" value="InterPro"/>
</dbReference>
<feature type="compositionally biased region" description="Pro residues" evidence="1">
    <location>
        <begin position="358"/>
        <end position="368"/>
    </location>
</feature>
<keyword evidence="4" id="KW-1185">Reference proteome</keyword>
<dbReference type="Pfam" id="PF05901">
    <property type="entry name" value="Excalibur"/>
    <property type="match status" value="1"/>
</dbReference>
<dbReference type="PROSITE" id="PS50830">
    <property type="entry name" value="TNASE_3"/>
    <property type="match status" value="1"/>
</dbReference>
<feature type="compositionally biased region" description="Low complexity" evidence="1">
    <location>
        <begin position="348"/>
        <end position="357"/>
    </location>
</feature>
<feature type="compositionally biased region" description="Basic and acidic residues" evidence="1">
    <location>
        <begin position="398"/>
        <end position="409"/>
    </location>
</feature>
<evidence type="ECO:0000259" key="2">
    <source>
        <dbReference type="PROSITE" id="PS50830"/>
    </source>
</evidence>
<evidence type="ECO:0000313" key="4">
    <source>
        <dbReference type="Proteomes" id="UP000219688"/>
    </source>
</evidence>
<feature type="compositionally biased region" description="Basic and acidic residues" evidence="1">
    <location>
        <begin position="272"/>
        <end position="321"/>
    </location>
</feature>
<feature type="region of interest" description="Disordered" evidence="1">
    <location>
        <begin position="272"/>
        <end position="368"/>
    </location>
</feature>
<dbReference type="SMART" id="SM00318">
    <property type="entry name" value="SNc"/>
    <property type="match status" value="1"/>
</dbReference>
<feature type="compositionally biased region" description="Low complexity" evidence="1">
    <location>
        <begin position="322"/>
        <end position="340"/>
    </location>
</feature>
<feature type="region of interest" description="Disordered" evidence="1">
    <location>
        <begin position="389"/>
        <end position="409"/>
    </location>
</feature>
<dbReference type="SUPFAM" id="SSF50199">
    <property type="entry name" value="Staphylococcal nuclease"/>
    <property type="match status" value="1"/>
</dbReference>
<reference evidence="4" key="1">
    <citation type="submission" date="2017-08" db="EMBL/GenBank/DDBJ databases">
        <authorList>
            <person name="Varghese N."/>
            <person name="Submissions S."/>
        </authorList>
    </citation>
    <scope>NUCLEOTIDE SEQUENCE [LARGE SCALE GENOMIC DNA]</scope>
    <source>
        <strain evidence="4">USBA17B2</strain>
    </source>
</reference>
<dbReference type="Pfam" id="PF00565">
    <property type="entry name" value="SNase"/>
    <property type="match status" value="1"/>
</dbReference>
<feature type="domain" description="TNase-like" evidence="2">
    <location>
        <begin position="33"/>
        <end position="165"/>
    </location>
</feature>
<dbReference type="Gene3D" id="2.40.50.90">
    <property type="match status" value="1"/>
</dbReference>
<dbReference type="PANTHER" id="PTHR38758:SF1">
    <property type="entry name" value="PROTEIN, PUTATIVE-RELATED"/>
    <property type="match status" value="1"/>
</dbReference>
<sequence>MPSVRSVVSTFVTGAVLIVGGGAAYSAVTAGPASDRATVVRVIDGDTIEVRYDRTEHTVRLLNIDTPETKHPGKAVECLGPEATRYLQDQLMPGDVVRLEYDVERYDRYDRERAGVFEGDVLVNAEIARRGLGIPVLFEPNRRFLEEVTAAYEEGKAAQAGMFSPTLACTFEARIQGYADSVASVEAAASATDPAVARQAADAVVAEGATLIALIGGAEAGSLAAAGLGVAELDVLRVQVVDLQGRAEAAAKAAVAEAERLKAEEAAKKKAEEARKKAEEEAKRKAEEARKKAEEEAKRKAEEEARQAAEAEAARVAEEQARQAAEAEAQRQAEQAAAEAEAVRRAQEQQSQIQPFVPQQPAPAPAPAPVNVYYQNCDAARAAGAAPVYVGQPGYGTHLDRDSDGVGCE</sequence>
<proteinExistence type="predicted"/>
<dbReference type="InterPro" id="IPR002071">
    <property type="entry name" value="Thermonucl_AS"/>
</dbReference>
<gene>
    <name evidence="3" type="ORF">SAMN05421879_101504</name>
</gene>
<dbReference type="Proteomes" id="UP000219688">
    <property type="component" value="Unassembled WGS sequence"/>
</dbReference>
<dbReference type="PROSITE" id="PS01123">
    <property type="entry name" value="TNASE_1"/>
    <property type="match status" value="1"/>
</dbReference>
<evidence type="ECO:0000256" key="1">
    <source>
        <dbReference type="SAM" id="MobiDB-lite"/>
    </source>
</evidence>
<organism evidence="3 4">
    <name type="scientific">Ornithinimicrobium cerasi</name>
    <dbReference type="NCBI Taxonomy" id="2248773"/>
    <lineage>
        <taxon>Bacteria</taxon>
        <taxon>Bacillati</taxon>
        <taxon>Actinomycetota</taxon>
        <taxon>Actinomycetes</taxon>
        <taxon>Micrococcales</taxon>
        <taxon>Ornithinimicrobiaceae</taxon>
        <taxon>Ornithinimicrobium</taxon>
    </lineage>
</organism>
<dbReference type="InterPro" id="IPR008613">
    <property type="entry name" value="Excalibur_Ca-bd_domain"/>
</dbReference>
<accession>A0A285VE42</accession>
<dbReference type="GO" id="GO:0003676">
    <property type="term" value="F:nucleic acid binding"/>
    <property type="evidence" value="ECO:0007669"/>
    <property type="project" value="InterPro"/>
</dbReference>
<dbReference type="SMART" id="SM00894">
    <property type="entry name" value="Excalibur"/>
    <property type="match status" value="1"/>
</dbReference>
<dbReference type="InterPro" id="IPR016071">
    <property type="entry name" value="Staphylococal_nuclease_OB-fold"/>
</dbReference>
<name>A0A285VE42_9MICO</name>
<protein>
    <submittedName>
        <fullName evidence="3">Micrococcal nuclease</fullName>
    </submittedName>
</protein>
<dbReference type="EMBL" id="OBQK01000001">
    <property type="protein sequence ID" value="SOC52354.1"/>
    <property type="molecule type" value="Genomic_DNA"/>
</dbReference>
<dbReference type="PANTHER" id="PTHR38758">
    <property type="entry name" value="PUTATIVE-RELATED"/>
    <property type="match status" value="1"/>
</dbReference>
<dbReference type="InterPro" id="IPR035437">
    <property type="entry name" value="SNase_OB-fold_sf"/>
</dbReference>
<dbReference type="AlphaFoldDB" id="A0A285VE42"/>
<dbReference type="RefSeq" id="WP_097186681.1">
    <property type="nucleotide sequence ID" value="NZ_OBQK01000001.1"/>
</dbReference>